<dbReference type="PANTHER" id="PTHR10694">
    <property type="entry name" value="LYSINE-SPECIFIC DEMETHYLASE"/>
    <property type="match status" value="1"/>
</dbReference>
<proteinExistence type="predicted"/>
<dbReference type="GO" id="GO:0034647">
    <property type="term" value="F:histone H3K4me/H3K4me2/H3K4me3 demethylase activity"/>
    <property type="evidence" value="ECO:0007669"/>
    <property type="project" value="TreeGrafter"/>
</dbReference>
<dbReference type="GO" id="GO:0000785">
    <property type="term" value="C:chromatin"/>
    <property type="evidence" value="ECO:0007669"/>
    <property type="project" value="TreeGrafter"/>
</dbReference>
<dbReference type="EMBL" id="AP019304">
    <property type="protein sequence ID" value="BBH08875.1"/>
    <property type="molecule type" value="Genomic_DNA"/>
</dbReference>
<protein>
    <submittedName>
        <fullName evidence="3">Transcription factor jumonji family protein / zinc finger C5HC2 type family protein</fullName>
    </submittedName>
</protein>
<dbReference type="GO" id="GO:0010468">
    <property type="term" value="P:regulation of gene expression"/>
    <property type="evidence" value="ECO:0007669"/>
    <property type="project" value="TreeGrafter"/>
</dbReference>
<dbReference type="AlphaFoldDB" id="A0A4Y1RY28"/>
<feature type="domain" description="JmjC" evidence="2">
    <location>
        <begin position="278"/>
        <end position="436"/>
    </location>
</feature>
<dbReference type="Gene3D" id="2.60.120.650">
    <property type="entry name" value="Cupin"/>
    <property type="match status" value="1"/>
</dbReference>
<gene>
    <name evidence="3" type="ORF">Prudu_021210</name>
</gene>
<accession>A0A4Y1RY28</accession>
<sequence>MDLWGIVVQERASSTGKKKSLLSTLPNFHPTFALQQDIESKEVNGFLDSFHNIDVKNPFDVDWQQNLRKKRTILIRTAKEVIKHQSALAVLEVERYQPDGIQTKHAGLLLMKHLYAQQPNPMEYVRLSLHLLGLLPALFREKQMWERAKFSAHIQQVDLLQNRESMRKKSRGRKRKRRRHSRMRTKRCSNVASETDEMFGFRSGSDFTFDEFQRYAYTFKESYFVIKDVKEGSNAGETKKKTWKPSVEDIEGEYWRIVEQPTDEVEVYYGADLETGVFGSGFPKALSVVTGNDLDQYAISSSPRVYVEMYFSSFCWHVEDHHLYSLFPNWGDPKVCYGVSGSHAPALERAMRKHLPNLFEEQPHLLNELVTQLSPSGLKSEGVPLHRAVQHSGEFVLTFPRAYHSGFNCGFNCAEAVNVAPVDWLEHGQNAVELYSKQCRKTSTSHDKLLLGSAREAVQALWELSVLGKKTTRNMSWQSVCGKDGMLTRAVKTRVRMEEERLDRLPICLKPQKMERDFDLNNGENAFLASMTYTCWQLAASALLTDFHVSNMQSFFVHVTSIIDMSFNFTLSMN</sequence>
<name>A0A4Y1RY28_PRUDU</name>
<organism evidence="3">
    <name type="scientific">Prunus dulcis</name>
    <name type="common">Almond</name>
    <name type="synonym">Amygdalus dulcis</name>
    <dbReference type="NCBI Taxonomy" id="3755"/>
    <lineage>
        <taxon>Eukaryota</taxon>
        <taxon>Viridiplantae</taxon>
        <taxon>Streptophyta</taxon>
        <taxon>Embryophyta</taxon>
        <taxon>Tracheophyta</taxon>
        <taxon>Spermatophyta</taxon>
        <taxon>Magnoliopsida</taxon>
        <taxon>eudicotyledons</taxon>
        <taxon>Gunneridae</taxon>
        <taxon>Pentapetalae</taxon>
        <taxon>rosids</taxon>
        <taxon>fabids</taxon>
        <taxon>Rosales</taxon>
        <taxon>Rosaceae</taxon>
        <taxon>Amygdaloideae</taxon>
        <taxon>Amygdaleae</taxon>
        <taxon>Prunus</taxon>
    </lineage>
</organism>
<dbReference type="Pfam" id="PF02373">
    <property type="entry name" value="JmjC"/>
    <property type="match status" value="1"/>
</dbReference>
<dbReference type="PANTHER" id="PTHR10694:SF105">
    <property type="entry name" value="LYSINE-SPECIFIC DEMETHYLASE JMJ14"/>
    <property type="match status" value="1"/>
</dbReference>
<evidence type="ECO:0000256" key="1">
    <source>
        <dbReference type="SAM" id="MobiDB-lite"/>
    </source>
</evidence>
<evidence type="ECO:0000313" key="3">
    <source>
        <dbReference type="EMBL" id="BBH08875.1"/>
    </source>
</evidence>
<dbReference type="SMART" id="SM00558">
    <property type="entry name" value="JmjC"/>
    <property type="match status" value="1"/>
</dbReference>
<dbReference type="GO" id="GO:0005634">
    <property type="term" value="C:nucleus"/>
    <property type="evidence" value="ECO:0007669"/>
    <property type="project" value="TreeGrafter"/>
</dbReference>
<dbReference type="SUPFAM" id="SSF51197">
    <property type="entry name" value="Clavaminate synthase-like"/>
    <property type="match status" value="1"/>
</dbReference>
<reference evidence="3" key="1">
    <citation type="journal article" date="2019" name="Science">
        <title>Mutation of a bHLH transcription factor allowed almond domestication.</title>
        <authorList>
            <person name="Sanchez-Perez R."/>
            <person name="Pavan S."/>
            <person name="Mazzeo R."/>
            <person name="Moldovan C."/>
            <person name="Aiese Cigliano R."/>
            <person name="Del Cueto J."/>
            <person name="Ricciardi F."/>
            <person name="Lotti C."/>
            <person name="Ricciardi L."/>
            <person name="Dicenta F."/>
            <person name="Lopez-Marques R.L."/>
            <person name="Lindberg Moller B."/>
        </authorList>
    </citation>
    <scope>NUCLEOTIDE SEQUENCE</scope>
</reference>
<dbReference type="PROSITE" id="PS51184">
    <property type="entry name" value="JMJC"/>
    <property type="match status" value="1"/>
</dbReference>
<evidence type="ECO:0000259" key="2">
    <source>
        <dbReference type="PROSITE" id="PS51184"/>
    </source>
</evidence>
<dbReference type="InterPro" id="IPR003347">
    <property type="entry name" value="JmjC_dom"/>
</dbReference>
<feature type="compositionally biased region" description="Basic residues" evidence="1">
    <location>
        <begin position="166"/>
        <end position="185"/>
    </location>
</feature>
<feature type="region of interest" description="Disordered" evidence="1">
    <location>
        <begin position="161"/>
        <end position="185"/>
    </location>
</feature>